<keyword evidence="4 9" id="KW-0479">Metal-binding</keyword>
<protein>
    <submittedName>
        <fullName evidence="10">Cytochrome P450, family 4, subfamily T, polypeptide 8</fullName>
    </submittedName>
</protein>
<dbReference type="InterPro" id="IPR036396">
    <property type="entry name" value="Cyt_P450_sf"/>
</dbReference>
<dbReference type="GO" id="GO:0005506">
    <property type="term" value="F:iron ion binding"/>
    <property type="evidence" value="ECO:0007669"/>
    <property type="project" value="InterPro"/>
</dbReference>
<evidence type="ECO:0000256" key="7">
    <source>
        <dbReference type="ARBA" id="ARBA00023033"/>
    </source>
</evidence>
<reference evidence="11" key="1">
    <citation type="submission" date="2011-08" db="EMBL/GenBank/DDBJ databases">
        <title>The draft genome of Latimeria chalumnae.</title>
        <authorList>
            <person name="Di Palma F."/>
            <person name="Alfoldi J."/>
            <person name="Johnson J."/>
            <person name="Berlin A."/>
            <person name="Gnerre S."/>
            <person name="Jaffe D."/>
            <person name="MacCallum I."/>
            <person name="Young S."/>
            <person name="Walker B.J."/>
            <person name="Lander E."/>
            <person name="Lindblad-Toh K."/>
        </authorList>
    </citation>
    <scope>NUCLEOTIDE SEQUENCE [LARGE SCALE GENOMIC DNA]</scope>
    <source>
        <strain evidence="11">Wild caught</strain>
    </source>
</reference>
<keyword evidence="3 9" id="KW-0349">Heme</keyword>
<dbReference type="FunCoup" id="H3B0V4">
    <property type="interactions" value="149"/>
</dbReference>
<dbReference type="STRING" id="7897.ENSLACP00000015525"/>
<dbReference type="Pfam" id="PF00067">
    <property type="entry name" value="p450"/>
    <property type="match status" value="1"/>
</dbReference>
<dbReference type="Gene3D" id="1.10.630.10">
    <property type="entry name" value="Cytochrome P450"/>
    <property type="match status" value="1"/>
</dbReference>
<dbReference type="EMBL" id="AFYH01048588">
    <property type="status" value="NOT_ANNOTATED_CDS"/>
    <property type="molecule type" value="Genomic_DNA"/>
</dbReference>
<keyword evidence="11" id="KW-1185">Reference proteome</keyword>
<proteinExistence type="inferred from homology"/>
<dbReference type="eggNOG" id="KOG0157">
    <property type="taxonomic scope" value="Eukaryota"/>
</dbReference>
<dbReference type="InterPro" id="IPR002401">
    <property type="entry name" value="Cyt_P450_E_grp-I"/>
</dbReference>
<dbReference type="InterPro" id="IPR050196">
    <property type="entry name" value="Cytochrome_P450_Monoox"/>
</dbReference>
<sequence>TGSSMAEGTSPHPWFTVNPSRVLHLLAVFCLVSLLVKAIKLNRRRQENLKSFEVFSGPRRHWLYGHLQWFQANEKGLINLVKHAADYAYGFLLWIGPVHAQLMITHPEYVKTIYSSTGSRSSTTKSFHTFVDLLGEGLLVSNGQNWFRHRRMLTPGFHYDILKPYVKLTADSTNVMLDKWEKLISKGQSLELFQHVSLMTLDSIMKCAFSYHSDCQTKSENPYVKAVYELSYLLQVRFRFFLYHNDLLFYLSPHGYHFRKACKIAHEHTEKVIQERKQVLKNESEVEKIKGKRHLDFLDILLCARDEDSKGLSDESIRAEVDTFMFEGHDTTASGISWILYCMALYPEHQQRCREEIQDVLAGRDTLEWVDLGKLVYTTMCIKECLRLYPPVPGTGRQLSKPMRFCDGRVLPEGSYIGISIYCIHRNAQFWENPEVFDPLRFLPENSTDRHPYAFIPFAAGPRNCIGQHFAMNEMKVATALCLSRFEFALDPNKLPLVIAQVVLRSLNGIHLKVKKIV</sequence>
<dbReference type="Ensembl" id="ENSLACT00000015633.1">
    <property type="protein sequence ID" value="ENSLACP00000015525.1"/>
    <property type="gene ID" value="ENSLACG00000013669.2"/>
</dbReference>
<dbReference type="InterPro" id="IPR001128">
    <property type="entry name" value="Cyt_P450"/>
</dbReference>
<keyword evidence="5" id="KW-0256">Endoplasmic reticulum</keyword>
<dbReference type="GO" id="GO:0016705">
    <property type="term" value="F:oxidoreductase activity, acting on paired donors, with incorporation or reduction of molecular oxygen"/>
    <property type="evidence" value="ECO:0007669"/>
    <property type="project" value="InterPro"/>
</dbReference>
<evidence type="ECO:0000256" key="8">
    <source>
        <dbReference type="ARBA" id="ARBA00023136"/>
    </source>
</evidence>
<keyword evidence="6 9" id="KW-0408">Iron</keyword>
<evidence type="ECO:0000256" key="6">
    <source>
        <dbReference type="ARBA" id="ARBA00023004"/>
    </source>
</evidence>
<keyword evidence="8" id="KW-0472">Membrane</keyword>
<keyword evidence="7" id="KW-0503">Monooxygenase</keyword>
<dbReference type="SUPFAM" id="SSF48264">
    <property type="entry name" value="Cytochrome P450"/>
    <property type="match status" value="1"/>
</dbReference>
<comment type="subcellular location">
    <subcellularLocation>
        <location evidence="1">Endoplasmic reticulum membrane</location>
    </subcellularLocation>
</comment>
<dbReference type="EMBL" id="AFYH01048586">
    <property type="status" value="NOT_ANNOTATED_CDS"/>
    <property type="molecule type" value="Genomic_DNA"/>
</dbReference>
<evidence type="ECO:0000256" key="3">
    <source>
        <dbReference type="ARBA" id="ARBA00022617"/>
    </source>
</evidence>
<dbReference type="GO" id="GO:0005789">
    <property type="term" value="C:endoplasmic reticulum membrane"/>
    <property type="evidence" value="ECO:0007669"/>
    <property type="project" value="UniProtKB-SubCell"/>
</dbReference>
<dbReference type="PANTHER" id="PTHR24291">
    <property type="entry name" value="CYTOCHROME P450 FAMILY 4"/>
    <property type="match status" value="1"/>
</dbReference>
<evidence type="ECO:0000256" key="4">
    <source>
        <dbReference type="ARBA" id="ARBA00022723"/>
    </source>
</evidence>
<comment type="similarity">
    <text evidence="2">Belongs to the cytochrome P450 family.</text>
</comment>
<dbReference type="GeneTree" id="ENSGT00940000161527"/>
<name>H3B0V4_LATCH</name>
<dbReference type="PANTHER" id="PTHR24291:SF201">
    <property type="entry name" value="CYTOCHROME P450, FAMILY 4, SUBFAMILY B, POLYPEPTIDE 7"/>
    <property type="match status" value="1"/>
</dbReference>
<feature type="binding site" description="axial binding residue" evidence="9">
    <location>
        <position position="465"/>
    </location>
    <ligand>
        <name>heme</name>
        <dbReference type="ChEBI" id="CHEBI:30413"/>
    </ligand>
    <ligandPart>
        <name>Fe</name>
        <dbReference type="ChEBI" id="CHEBI:18248"/>
    </ligandPart>
</feature>
<gene>
    <name evidence="10" type="primary">LOC102367308</name>
</gene>
<evidence type="ECO:0000256" key="5">
    <source>
        <dbReference type="ARBA" id="ARBA00022824"/>
    </source>
</evidence>
<evidence type="ECO:0000256" key="9">
    <source>
        <dbReference type="PIRSR" id="PIRSR602401-1"/>
    </source>
</evidence>
<reference evidence="10" key="3">
    <citation type="submission" date="2025-09" db="UniProtKB">
        <authorList>
            <consortium name="Ensembl"/>
        </authorList>
    </citation>
    <scope>IDENTIFICATION</scope>
</reference>
<dbReference type="PRINTS" id="PR00385">
    <property type="entry name" value="P450"/>
</dbReference>
<dbReference type="Proteomes" id="UP000008672">
    <property type="component" value="Unassembled WGS sequence"/>
</dbReference>
<dbReference type="AlphaFoldDB" id="H3B0V4"/>
<dbReference type="EMBL" id="AFYH01048585">
    <property type="status" value="NOT_ANNOTATED_CDS"/>
    <property type="molecule type" value="Genomic_DNA"/>
</dbReference>
<evidence type="ECO:0000313" key="10">
    <source>
        <dbReference type="Ensembl" id="ENSLACP00000015525.1"/>
    </source>
</evidence>
<reference evidence="10" key="2">
    <citation type="submission" date="2025-08" db="UniProtKB">
        <authorList>
            <consortium name="Ensembl"/>
        </authorList>
    </citation>
    <scope>IDENTIFICATION</scope>
</reference>
<dbReference type="OMA" id="TMQETAL"/>
<dbReference type="EMBL" id="AFYH01048589">
    <property type="status" value="NOT_ANNOTATED_CDS"/>
    <property type="molecule type" value="Genomic_DNA"/>
</dbReference>
<dbReference type="EMBL" id="AFYH01048590">
    <property type="status" value="NOT_ANNOTATED_CDS"/>
    <property type="molecule type" value="Genomic_DNA"/>
</dbReference>
<keyword evidence="7" id="KW-0560">Oxidoreductase</keyword>
<dbReference type="GO" id="GO:0004497">
    <property type="term" value="F:monooxygenase activity"/>
    <property type="evidence" value="ECO:0007669"/>
    <property type="project" value="UniProtKB-KW"/>
</dbReference>
<evidence type="ECO:0000256" key="2">
    <source>
        <dbReference type="ARBA" id="ARBA00010617"/>
    </source>
</evidence>
<dbReference type="GO" id="GO:0020037">
    <property type="term" value="F:heme binding"/>
    <property type="evidence" value="ECO:0007669"/>
    <property type="project" value="InterPro"/>
</dbReference>
<dbReference type="FunFam" id="1.10.630.10:FF:000005">
    <property type="entry name" value="cytochrome P450 4F22 isoform X2"/>
    <property type="match status" value="1"/>
</dbReference>
<comment type="cofactor">
    <cofactor evidence="9">
        <name>heme</name>
        <dbReference type="ChEBI" id="CHEBI:30413"/>
    </cofactor>
</comment>
<dbReference type="InParanoid" id="H3B0V4"/>
<organism evidence="10 11">
    <name type="scientific">Latimeria chalumnae</name>
    <name type="common">Coelacanth</name>
    <dbReference type="NCBI Taxonomy" id="7897"/>
    <lineage>
        <taxon>Eukaryota</taxon>
        <taxon>Metazoa</taxon>
        <taxon>Chordata</taxon>
        <taxon>Craniata</taxon>
        <taxon>Vertebrata</taxon>
        <taxon>Euteleostomi</taxon>
        <taxon>Coelacanthiformes</taxon>
        <taxon>Coelacanthidae</taxon>
        <taxon>Latimeria</taxon>
    </lineage>
</organism>
<evidence type="ECO:0000256" key="1">
    <source>
        <dbReference type="ARBA" id="ARBA00004586"/>
    </source>
</evidence>
<dbReference type="EMBL" id="AFYH01048584">
    <property type="status" value="NOT_ANNOTATED_CDS"/>
    <property type="molecule type" value="Genomic_DNA"/>
</dbReference>
<dbReference type="PRINTS" id="PR00463">
    <property type="entry name" value="EP450I"/>
</dbReference>
<dbReference type="EMBL" id="AFYH01048587">
    <property type="status" value="NOT_ANNOTATED_CDS"/>
    <property type="molecule type" value="Genomic_DNA"/>
</dbReference>
<evidence type="ECO:0000313" key="11">
    <source>
        <dbReference type="Proteomes" id="UP000008672"/>
    </source>
</evidence>
<accession>H3B0V4</accession>
<dbReference type="EMBL" id="AFYH01048583">
    <property type="status" value="NOT_ANNOTATED_CDS"/>
    <property type="molecule type" value="Genomic_DNA"/>
</dbReference>